<keyword evidence="1" id="KW-1185">Reference proteome</keyword>
<dbReference type="AlphaFoldDB" id="A0AAF5DHT6"/>
<dbReference type="Pfam" id="PF03665">
    <property type="entry name" value="UPF0172"/>
    <property type="match status" value="1"/>
</dbReference>
<name>A0AAF5DHT6_STRER</name>
<dbReference type="PANTHER" id="PTHR12941">
    <property type="entry name" value="ER MEMBRANE PROTEIN COMPLEX"/>
    <property type="match status" value="1"/>
</dbReference>
<dbReference type="WBParaSite" id="TCONS_00011933.p1">
    <property type="protein sequence ID" value="TCONS_00011933.p1"/>
    <property type="gene ID" value="XLOC_007021"/>
</dbReference>
<organism evidence="1 2">
    <name type="scientific">Strongyloides stercoralis</name>
    <name type="common">Threadworm</name>
    <dbReference type="NCBI Taxonomy" id="6248"/>
    <lineage>
        <taxon>Eukaryota</taxon>
        <taxon>Metazoa</taxon>
        <taxon>Ecdysozoa</taxon>
        <taxon>Nematoda</taxon>
        <taxon>Chromadorea</taxon>
        <taxon>Rhabditida</taxon>
        <taxon>Tylenchina</taxon>
        <taxon>Panagrolaimomorpha</taxon>
        <taxon>Strongyloidoidea</taxon>
        <taxon>Strongyloididae</taxon>
        <taxon>Strongyloides</taxon>
    </lineage>
</organism>
<dbReference type="PANTHER" id="PTHR12941:SF10">
    <property type="entry name" value="ER MEMBRANE PROTEIN COMPLEX SUBUNIT 8_9 HOMOLOG"/>
    <property type="match status" value="1"/>
</dbReference>
<dbReference type="GO" id="GO:0072546">
    <property type="term" value="C:EMC complex"/>
    <property type="evidence" value="ECO:0007669"/>
    <property type="project" value="InterPro"/>
</dbReference>
<dbReference type="Proteomes" id="UP000035681">
    <property type="component" value="Unplaced"/>
</dbReference>
<accession>A0AAF5DHT6</accession>
<sequence>FFIFFGMNRLVNIYSIYTSRTINFVVRNVSTTNICHGPKVQPFKVDKSFVEQDAEKLCKYVCINYFTEVKEPGPEIKENSEYPSWLFELDLSPPKELEDMDPKVDGWLYYKVLMRRVHEQNRRIRKLKTRFLHIQNSPSLKNMDGGTKKPKFFRKTYPDNRFKIMSQIDGVLKVFCSEDFAELKKEEINEVNKWICTSNLSDLDYFVGKRRGEVRYFVNSIFNNLVAKHESNLKDDYVYSKLKVIYRIFVNLSARSELFREICLRTLTLIHWSAILQFIDLIPETSYAICSYGKELYKEYLLEKKFSDFIGDLIVICCKTSERHASSSLKAFFWKLLEGCPSFLSESYHSLKKKHFIDLLVIIKELTDINYTTESTHVIIHENNVYFMLALVERWCFDDFKEADDLYFLLILILSLGTVSLHKYGLKDGFFTNKTTLENIKIILTNVLCNEDKTGKVPILSEKFRDLCCKVDEPALLNDLKIGCLKLITNITVDNNENKIYAGICGLLAPVLQCSFNKTTLDNVLGKEWSVICIKTLTENCLENQKILMEIKDKLNNSVLESTMVLTISTLAYCKAVLHCVKYPHCPIKGFLISDGSSKDSTIIDAIPISHDIPTFAGIFESSLLFIERYCNDNGYVIAGVYFANQMLNDKKLDPCVIKLVEKIQIKYPNAYIIQLDNTKFSLESSTKCVMAYCYDKDSKVWKDKEQPVEDVLSTLRVASKAIDVKMDRQISDFENFLDNPKIHDILNLKLNSGLEKYLSI</sequence>
<dbReference type="CDD" id="cd08060">
    <property type="entry name" value="MPN_UPF0172"/>
    <property type="match status" value="1"/>
</dbReference>
<dbReference type="InterPro" id="IPR005366">
    <property type="entry name" value="EMC8/9"/>
</dbReference>
<protein>
    <submittedName>
        <fullName evidence="2">MPN domain-containing protein</fullName>
    </submittedName>
</protein>
<evidence type="ECO:0000313" key="1">
    <source>
        <dbReference type="Proteomes" id="UP000035681"/>
    </source>
</evidence>
<proteinExistence type="predicted"/>
<evidence type="ECO:0000313" key="2">
    <source>
        <dbReference type="WBParaSite" id="TCONS_00011933.p1"/>
    </source>
</evidence>
<reference evidence="2" key="1">
    <citation type="submission" date="2024-02" db="UniProtKB">
        <authorList>
            <consortium name="WormBaseParasite"/>
        </authorList>
    </citation>
    <scope>IDENTIFICATION</scope>
</reference>